<reference evidence="3" key="1">
    <citation type="submission" date="2021-01" db="EMBL/GenBank/DDBJ databases">
        <authorList>
            <person name="Corre E."/>
            <person name="Pelletier E."/>
            <person name="Niang G."/>
            <person name="Scheremetjew M."/>
            <person name="Finn R."/>
            <person name="Kale V."/>
            <person name="Holt S."/>
            <person name="Cochrane G."/>
            <person name="Meng A."/>
            <person name="Brown T."/>
            <person name="Cohen L."/>
        </authorList>
    </citation>
    <scope>NUCLEOTIDE SEQUENCE</scope>
    <source>
        <strain evidence="3">CCMP2084</strain>
    </source>
</reference>
<feature type="compositionally biased region" description="Low complexity" evidence="1">
    <location>
        <begin position="389"/>
        <end position="407"/>
    </location>
</feature>
<gene>
    <name evidence="3" type="ORF">ASEP1449_LOCUS18399</name>
</gene>
<keyword evidence="2" id="KW-0812">Transmembrane</keyword>
<feature type="region of interest" description="Disordered" evidence="1">
    <location>
        <begin position="389"/>
        <end position="409"/>
    </location>
</feature>
<evidence type="ECO:0000256" key="2">
    <source>
        <dbReference type="SAM" id="Phobius"/>
    </source>
</evidence>
<protein>
    <submittedName>
        <fullName evidence="3">Uncharacterized protein</fullName>
    </submittedName>
</protein>
<organism evidence="3">
    <name type="scientific">Attheya septentrionalis</name>
    <dbReference type="NCBI Taxonomy" id="420275"/>
    <lineage>
        <taxon>Eukaryota</taxon>
        <taxon>Sar</taxon>
        <taxon>Stramenopiles</taxon>
        <taxon>Ochrophyta</taxon>
        <taxon>Bacillariophyta</taxon>
        <taxon>Coscinodiscophyceae</taxon>
        <taxon>Chaetocerotophycidae</taxon>
        <taxon>Chaetocerotales</taxon>
        <taxon>Attheyaceae</taxon>
        <taxon>Attheya</taxon>
    </lineage>
</organism>
<feature type="transmembrane region" description="Helical" evidence="2">
    <location>
        <begin position="114"/>
        <end position="134"/>
    </location>
</feature>
<dbReference type="AlphaFoldDB" id="A0A7S2UPT2"/>
<keyword evidence="2" id="KW-1133">Transmembrane helix</keyword>
<proteinExistence type="predicted"/>
<keyword evidence="2" id="KW-0472">Membrane</keyword>
<evidence type="ECO:0000256" key="1">
    <source>
        <dbReference type="SAM" id="MobiDB-lite"/>
    </source>
</evidence>
<evidence type="ECO:0000313" key="3">
    <source>
        <dbReference type="EMBL" id="CAD9826565.1"/>
    </source>
</evidence>
<sequence>MGRMIGSRVGAGRMASAVLTRLGAVSVACFCFLTWGNHGYGYGYGCEAFVAQRHPMTLFRGVGSSPVVQQQVQVQVQVQLMSLSLSLHARRTDPDEEEMENGVTMTMKMTRRGIMNRAAAMAATAAVTTFGIIMPPQESLAAMGSLPELSDPNTNAILQGVTVSVADLSQQESMIQFLTQGFSFQILRQQTTDSITDTWLGFGPEQLSTPSDFVVPVSSFAKNGGHASIHIRYDAKTMDAPYRKGDPVPGTSIAFLQVAVPAYRISQMVANGGNVLDAFGFVNVVSPCGLPMRGIVGIWPDPIMFVAINCDNVATSRDFYENLGFQEQDYPYSRPSNGAGQFEPMQPLRSVYMAQSSNCMGVLLVPAEKRNKVKRNPIFQSMNIVYTPSSSTSSSSESSPPSLVDPSGNTISFMSTNTFEELEFKTRTNTGAPKLAQNQ</sequence>
<name>A0A7S2UPT2_9STRA</name>
<dbReference type="EMBL" id="HBHQ01027157">
    <property type="protein sequence ID" value="CAD9826565.1"/>
    <property type="molecule type" value="Transcribed_RNA"/>
</dbReference>
<accession>A0A7S2UPT2</accession>